<dbReference type="AlphaFoldDB" id="A0A679FP46"/>
<name>A0A679FP46_9BACL</name>
<evidence type="ECO:0008006" key="4">
    <source>
        <dbReference type="Google" id="ProtNLM"/>
    </source>
</evidence>
<proteinExistence type="predicted"/>
<evidence type="ECO:0000256" key="1">
    <source>
        <dbReference type="SAM" id="Phobius"/>
    </source>
</evidence>
<feature type="transmembrane region" description="Helical" evidence="1">
    <location>
        <begin position="166"/>
        <end position="193"/>
    </location>
</feature>
<keyword evidence="1" id="KW-1133">Transmembrane helix</keyword>
<organism evidence="2 3">
    <name type="scientific">Geobacillus subterraneus</name>
    <dbReference type="NCBI Taxonomy" id="129338"/>
    <lineage>
        <taxon>Bacteria</taxon>
        <taxon>Bacillati</taxon>
        <taxon>Bacillota</taxon>
        <taxon>Bacilli</taxon>
        <taxon>Bacillales</taxon>
        <taxon>Anoxybacillaceae</taxon>
        <taxon>Geobacillus</taxon>
    </lineage>
</organism>
<accession>A0A679FP46</accession>
<keyword evidence="1" id="KW-0472">Membrane</keyword>
<dbReference type="InterPro" id="IPR009574">
    <property type="entry name" value="DUF1189"/>
</dbReference>
<dbReference type="Pfam" id="PF06691">
    <property type="entry name" value="DUF1189"/>
    <property type="match status" value="1"/>
</dbReference>
<feature type="transmembrane region" description="Helical" evidence="1">
    <location>
        <begin position="32"/>
        <end position="52"/>
    </location>
</feature>
<dbReference type="EMBL" id="AP022557">
    <property type="protein sequence ID" value="BBW95586.1"/>
    <property type="molecule type" value="Genomic_DNA"/>
</dbReference>
<evidence type="ECO:0000313" key="2">
    <source>
        <dbReference type="EMBL" id="BBW95586.1"/>
    </source>
</evidence>
<gene>
    <name evidence="2" type="primary">yqgB</name>
    <name evidence="2" type="ORF">GsuE55_04190</name>
</gene>
<evidence type="ECO:0000313" key="3">
    <source>
        <dbReference type="Proteomes" id="UP000501421"/>
    </source>
</evidence>
<keyword evidence="3" id="KW-1185">Reference proteome</keyword>
<dbReference type="Proteomes" id="UP000501421">
    <property type="component" value="Chromosome"/>
</dbReference>
<keyword evidence="1" id="KW-0812">Transmembrane</keyword>
<feature type="transmembrane region" description="Helical" evidence="1">
    <location>
        <begin position="205"/>
        <end position="224"/>
    </location>
</feature>
<feature type="transmembrane region" description="Helical" evidence="1">
    <location>
        <begin position="230"/>
        <end position="250"/>
    </location>
</feature>
<sequence>MSMMNVFAQLWKSLYSPKDIARFRFQGIGKTIGYLFLLTFFSVLPTLFYGVLSLTEGVRTASALLHQSLPSFTIENGELSSPAAQPIQLDQDGFVIIFDSTGSVIPDEVERFPNAVALLRHEAVLVVGHQAQHYSYAAFPDVRITDQDVRAFISDLQSLLPVLVPLLALIVYVLACAGKFISVCLLALFGLLFSGMLAKTLRYRHTWVMSAYAITLSTVFFTIMESLQTAVPYGALIHWLVSFIVLFLAVKEVPSTKRER</sequence>
<protein>
    <recommendedName>
        <fullName evidence="4">DUF1189 domain-containing protein</fullName>
    </recommendedName>
</protein>
<reference evidence="3" key="1">
    <citation type="journal article" date="2020" name="Microbiol. Resour. Announc.">
        <title>Complete Genome Sequence of Geobacillus sp. Strain E55-1, Isolated from Mine Geyser in Japan.</title>
        <authorList>
            <person name="Miyazaki K."/>
            <person name="Hase E."/>
            <person name="Tokito N."/>
        </authorList>
    </citation>
    <scope>NUCLEOTIDE SEQUENCE [LARGE SCALE GENOMIC DNA]</scope>
    <source>
        <strain evidence="3">E55-1</strain>
    </source>
</reference>